<evidence type="ECO:0000313" key="3">
    <source>
        <dbReference type="Proteomes" id="UP000037510"/>
    </source>
</evidence>
<evidence type="ECO:0008006" key="4">
    <source>
        <dbReference type="Google" id="ProtNLM"/>
    </source>
</evidence>
<gene>
    <name evidence="2" type="ORF">OBRU01_12460</name>
</gene>
<dbReference type="EMBL" id="JTDY01002058">
    <property type="protein sequence ID" value="KOB72216.1"/>
    <property type="molecule type" value="Genomic_DNA"/>
</dbReference>
<dbReference type="Gene3D" id="3.40.630.30">
    <property type="match status" value="1"/>
</dbReference>
<sequence>MSCGCAGDAASPGQASRACSRTKRSTRGTMNFLNALKLGALKLSQRSLQPITNTTFKRFRKPSPCDVCLYPQDKRPCFDIRKVSIERGNQCHSKLIRSFLYSHYWPREPSVVGLWMPLDFIYNRVWPWMIAELQEWAHYTASPPERNHMYFSAHCLKSPNLFNKVWPWMIAELQEWAHYTASPPERNHMYFSAHCLKSPNLFNKVWPWMIAELQEWAHYTASPPERNHMYFSAHCLKSPNLFNKVWPWMIAELQEWAHYTASPPERNHMYFSAHCLKSPNLFNKYHVDYIYHIEILGTAAEVTGQGVATLLLRAALAQAQDLRYPLAQIVSVSHAKCCERCDMRQEWSMDYKDFVDQAGTRVFFPRRPHHAVGLYVKAFDPKQGAVVPCKMQ</sequence>
<evidence type="ECO:0000256" key="1">
    <source>
        <dbReference type="SAM" id="MobiDB-lite"/>
    </source>
</evidence>
<dbReference type="Proteomes" id="UP000037510">
    <property type="component" value="Unassembled WGS sequence"/>
</dbReference>
<keyword evidence="3" id="KW-1185">Reference proteome</keyword>
<dbReference type="InterPro" id="IPR016181">
    <property type="entry name" value="Acyl_CoA_acyltransferase"/>
</dbReference>
<dbReference type="AlphaFoldDB" id="A0A0L7LAI5"/>
<comment type="caution">
    <text evidence="2">The sequence shown here is derived from an EMBL/GenBank/DDBJ whole genome shotgun (WGS) entry which is preliminary data.</text>
</comment>
<protein>
    <recommendedName>
        <fullName evidence="4">N-acetyltransferase domain-containing protein</fullName>
    </recommendedName>
</protein>
<accession>A0A0L7LAI5</accession>
<proteinExistence type="predicted"/>
<reference evidence="2 3" key="1">
    <citation type="journal article" date="2015" name="Genome Biol. Evol.">
        <title>The genome of winter moth (Operophtera brumata) provides a genomic perspective on sexual dimorphism and phenology.</title>
        <authorList>
            <person name="Derks M.F."/>
            <person name="Smit S."/>
            <person name="Salis L."/>
            <person name="Schijlen E."/>
            <person name="Bossers A."/>
            <person name="Mateman C."/>
            <person name="Pijl A.S."/>
            <person name="de Ridder D."/>
            <person name="Groenen M.A."/>
            <person name="Visser M.E."/>
            <person name="Megens H.J."/>
        </authorList>
    </citation>
    <scope>NUCLEOTIDE SEQUENCE [LARGE SCALE GENOMIC DNA]</scope>
    <source>
        <strain evidence="2">WM2013NL</strain>
        <tissue evidence="2">Head and thorax</tissue>
    </source>
</reference>
<organism evidence="2 3">
    <name type="scientific">Operophtera brumata</name>
    <name type="common">Winter moth</name>
    <name type="synonym">Phalaena brumata</name>
    <dbReference type="NCBI Taxonomy" id="104452"/>
    <lineage>
        <taxon>Eukaryota</taxon>
        <taxon>Metazoa</taxon>
        <taxon>Ecdysozoa</taxon>
        <taxon>Arthropoda</taxon>
        <taxon>Hexapoda</taxon>
        <taxon>Insecta</taxon>
        <taxon>Pterygota</taxon>
        <taxon>Neoptera</taxon>
        <taxon>Endopterygota</taxon>
        <taxon>Lepidoptera</taxon>
        <taxon>Glossata</taxon>
        <taxon>Ditrysia</taxon>
        <taxon>Geometroidea</taxon>
        <taxon>Geometridae</taxon>
        <taxon>Larentiinae</taxon>
        <taxon>Operophtera</taxon>
    </lineage>
</organism>
<dbReference type="SUPFAM" id="SSF55729">
    <property type="entry name" value="Acyl-CoA N-acyltransferases (Nat)"/>
    <property type="match status" value="1"/>
</dbReference>
<name>A0A0L7LAI5_OPEBR</name>
<evidence type="ECO:0000313" key="2">
    <source>
        <dbReference type="EMBL" id="KOB72216.1"/>
    </source>
</evidence>
<feature type="region of interest" description="Disordered" evidence="1">
    <location>
        <begin position="1"/>
        <end position="22"/>
    </location>
</feature>